<dbReference type="GO" id="GO:0009279">
    <property type="term" value="C:cell outer membrane"/>
    <property type="evidence" value="ECO:0007669"/>
    <property type="project" value="TreeGrafter"/>
</dbReference>
<gene>
    <name evidence="2" type="ORF">BZG09_16550</name>
</gene>
<dbReference type="Proteomes" id="UP000188726">
    <property type="component" value="Unassembled WGS sequence"/>
</dbReference>
<comment type="caution">
    <text evidence="2">The sequence shown here is derived from an EMBL/GenBank/DDBJ whole genome shotgun (WGS) entry which is preliminary data.</text>
</comment>
<feature type="non-terminal residue" evidence="2">
    <location>
        <position position="1"/>
    </location>
</feature>
<dbReference type="Gene3D" id="2.60.40.2610">
    <property type="entry name" value="Outer membrane usher protein FimD, plug domain"/>
    <property type="match status" value="1"/>
</dbReference>
<dbReference type="InterPro" id="IPR025949">
    <property type="entry name" value="PapC-like_C"/>
</dbReference>
<accession>A0AB36JZH5</accession>
<dbReference type="PANTHER" id="PTHR30451:SF5">
    <property type="entry name" value="SLR0019 PROTEIN"/>
    <property type="match status" value="1"/>
</dbReference>
<dbReference type="GO" id="GO:0015473">
    <property type="term" value="F:fimbrial usher porin activity"/>
    <property type="evidence" value="ECO:0007669"/>
    <property type="project" value="InterPro"/>
</dbReference>
<dbReference type="Gene3D" id="2.60.40.2070">
    <property type="match status" value="1"/>
</dbReference>
<proteinExistence type="predicted"/>
<dbReference type="PANTHER" id="PTHR30451">
    <property type="entry name" value="OUTER MEMBRANE USHER PROTEIN"/>
    <property type="match status" value="1"/>
</dbReference>
<dbReference type="AlphaFoldDB" id="A0AB36JZH5"/>
<organism evidence="2 3">
    <name type="scientific">Salinivibrio kushneri</name>
    <dbReference type="NCBI Taxonomy" id="1908198"/>
    <lineage>
        <taxon>Bacteria</taxon>
        <taxon>Pseudomonadati</taxon>
        <taxon>Pseudomonadota</taxon>
        <taxon>Gammaproteobacteria</taxon>
        <taxon>Vibrionales</taxon>
        <taxon>Vibrionaceae</taxon>
        <taxon>Salinivibrio</taxon>
    </lineage>
</organism>
<dbReference type="Gene3D" id="2.60.40.3110">
    <property type="match status" value="1"/>
</dbReference>
<dbReference type="GO" id="GO:0009297">
    <property type="term" value="P:pilus assembly"/>
    <property type="evidence" value="ECO:0007669"/>
    <property type="project" value="InterPro"/>
</dbReference>
<dbReference type="InterPro" id="IPR042186">
    <property type="entry name" value="FimD_plug_dom"/>
</dbReference>
<evidence type="ECO:0000313" key="2">
    <source>
        <dbReference type="EMBL" id="OOE40229.1"/>
    </source>
</evidence>
<dbReference type="InterPro" id="IPR043142">
    <property type="entry name" value="PapC-like_C_sf"/>
</dbReference>
<evidence type="ECO:0000259" key="1">
    <source>
        <dbReference type="Pfam" id="PF13953"/>
    </source>
</evidence>
<dbReference type="Pfam" id="PF00577">
    <property type="entry name" value="Usher"/>
    <property type="match status" value="1"/>
</dbReference>
<name>A0AB36JZH5_9GAMM</name>
<dbReference type="EMBL" id="MUEO01000077">
    <property type="protein sequence ID" value="OOE40229.1"/>
    <property type="molecule type" value="Genomic_DNA"/>
</dbReference>
<sequence>NYDYGIDGIKSEYAINSYYEDATSNSQVNSFLSLKNTLNYGKWRLNNFSTAILKSSGEREWSSVRTFISREIKPLRSQIRLGDNFTSGELFSSVGFRGITIESDSRFLPGDREGYAPVIRGIAKTKSVVTIRQNGFVLYEKTVFPGEFTIDELNDTSYGGDLSVTVAGSDGQTQEYIVPYNSSGHLVRPGEFEYSATLGEVRDNTDTPFFGEVLLKHGVNNYLTTYGGIQLAEGSMYKSALLGSGFSTSLGAISMDATYAKAYDNDIEVEGYRLRGTYTKNFYTTGSQIYIGFSPYIEESYFSFSNFLDSVEPGFFKEKRRIDFSLSQSLPNQYGLFNINASYSDRWNSDDSGESYRVSYSNQLGDINYSLSASQQEYTSGLQDRQVSLVLSLPLGGRSSTSMTYGVTFVESEEPSLALGLSGGDGDLSYRVNYDKTNKNDQFNASLTTRNDANNIDMSYSHDKYDSSIGLNVSGGMVIHSNGVTFSPNLGETIGLAHIQGGEGSDVNGNRINENGYAIVSNLSPYRENIISVSPNSESLDLEIKRPVRKIIPALGAISKIDFETKNKHTLLISIKDIEEKTLPLGALVYNSSGLEVGSVGQKNKVLARVEEESGLLYIGFKERVFCEFKYSRGEVKENEISYLEKSCL</sequence>
<protein>
    <recommendedName>
        <fullName evidence="1">PapC-like C-terminal domain-containing protein</fullName>
    </recommendedName>
</protein>
<reference evidence="2 3" key="1">
    <citation type="journal article" date="2017" name="Genome Announc.">
        <title>Draft Genome Sequences of Salinivibrio proteolyticus, Salinivibrio sharmensis, Salinivibrio siamensis, Salinivibrio costicola subsp. alcaliphilus, Salinivibrio costicola subsp. vallismortis, and 29 New Isolates Belonging to the Genus Salinivibrio.</title>
        <authorList>
            <person name="Lopez-Hermoso C."/>
            <person name="de la Haba R.R."/>
            <person name="Sanchez-Porro C."/>
            <person name="Bayliss S.C."/>
            <person name="Feil E.J."/>
            <person name="Ventosa A."/>
        </authorList>
    </citation>
    <scope>NUCLEOTIDE SEQUENCE [LARGE SCALE GENOMIC DNA]</scope>
    <source>
        <strain evidence="2 3">IC202</strain>
    </source>
</reference>
<dbReference type="InterPro" id="IPR000015">
    <property type="entry name" value="Fimb_usher"/>
</dbReference>
<dbReference type="Pfam" id="PF13953">
    <property type="entry name" value="PapC_C"/>
    <property type="match status" value="1"/>
</dbReference>
<feature type="domain" description="PapC-like C-terminal" evidence="1">
    <location>
        <begin position="572"/>
        <end position="632"/>
    </location>
</feature>
<dbReference type="RefSeq" id="WP_077459667.1">
    <property type="nucleotide sequence ID" value="NZ_MUEO01000077.1"/>
</dbReference>
<evidence type="ECO:0000313" key="3">
    <source>
        <dbReference type="Proteomes" id="UP000188726"/>
    </source>
</evidence>